<reference evidence="5" key="1">
    <citation type="journal article" date="2014" name="Int. J. Syst. Evol. Microbiol.">
        <title>Complete genome sequence of Corynebacterium casei LMG S-19264T (=DSM 44701T), isolated from a smear-ripened cheese.</title>
        <authorList>
            <consortium name="US DOE Joint Genome Institute (JGI-PGF)"/>
            <person name="Walter F."/>
            <person name="Albersmeier A."/>
            <person name="Kalinowski J."/>
            <person name="Ruckert C."/>
        </authorList>
    </citation>
    <scope>NUCLEOTIDE SEQUENCE</scope>
    <source>
        <strain evidence="5">JCM 19596</strain>
    </source>
</reference>
<dbReference type="PANTHER" id="PTHR28082:SF1">
    <property type="entry name" value="HELPER OF TIM PROTEIN 13"/>
    <property type="match status" value="1"/>
</dbReference>
<evidence type="ECO:0000313" key="5">
    <source>
        <dbReference type="EMBL" id="GGL55658.1"/>
    </source>
</evidence>
<evidence type="ECO:0000256" key="3">
    <source>
        <dbReference type="ARBA" id="ARBA00022833"/>
    </source>
</evidence>
<evidence type="ECO:0000313" key="6">
    <source>
        <dbReference type="Proteomes" id="UP000607197"/>
    </source>
</evidence>
<feature type="domain" description="CHY-type" evidence="4">
    <location>
        <begin position="16"/>
        <end position="97"/>
    </location>
</feature>
<dbReference type="InterPro" id="IPR016694">
    <property type="entry name" value="UCP017292"/>
</dbReference>
<name>A0A830FAH2_9EURY</name>
<dbReference type="PANTHER" id="PTHR28082">
    <property type="entry name" value="ZINC FINGER PROTEIN"/>
    <property type="match status" value="1"/>
</dbReference>
<keyword evidence="6" id="KW-1185">Reference proteome</keyword>
<keyword evidence="2" id="KW-0863">Zinc-finger</keyword>
<dbReference type="EMBL" id="BMPG01000001">
    <property type="protein sequence ID" value="GGL55658.1"/>
    <property type="molecule type" value="Genomic_DNA"/>
</dbReference>
<dbReference type="GO" id="GO:0045041">
    <property type="term" value="P:protein import into mitochondrial intermembrane space"/>
    <property type="evidence" value="ECO:0007669"/>
    <property type="project" value="TreeGrafter"/>
</dbReference>
<evidence type="ECO:0000259" key="4">
    <source>
        <dbReference type="PROSITE" id="PS51266"/>
    </source>
</evidence>
<dbReference type="SUPFAM" id="SSF161219">
    <property type="entry name" value="CHY zinc finger-like"/>
    <property type="match status" value="1"/>
</dbReference>
<dbReference type="AlphaFoldDB" id="A0A830FAH2"/>
<dbReference type="GO" id="GO:0008270">
    <property type="term" value="F:zinc ion binding"/>
    <property type="evidence" value="ECO:0007669"/>
    <property type="project" value="UniProtKB-KW"/>
</dbReference>
<keyword evidence="1" id="KW-0479">Metal-binding</keyword>
<dbReference type="Proteomes" id="UP000607197">
    <property type="component" value="Unassembled WGS sequence"/>
</dbReference>
<dbReference type="InterPro" id="IPR008913">
    <property type="entry name" value="Znf_CHY"/>
</dbReference>
<reference evidence="5" key="2">
    <citation type="submission" date="2020-09" db="EMBL/GenBank/DDBJ databases">
        <authorList>
            <person name="Sun Q."/>
            <person name="Ohkuma M."/>
        </authorList>
    </citation>
    <scope>NUCLEOTIDE SEQUENCE</scope>
    <source>
        <strain evidence="5">JCM 19596</strain>
    </source>
</reference>
<gene>
    <name evidence="5" type="ORF">GCM10009039_12310</name>
</gene>
<accession>A0A830FAH2</accession>
<proteinExistence type="predicted"/>
<organism evidence="5 6">
    <name type="scientific">Halocalculus aciditolerans</name>
    <dbReference type="NCBI Taxonomy" id="1383812"/>
    <lineage>
        <taxon>Archaea</taxon>
        <taxon>Methanobacteriati</taxon>
        <taxon>Methanobacteriota</taxon>
        <taxon>Stenosarchaea group</taxon>
        <taxon>Halobacteria</taxon>
        <taxon>Halobacteriales</taxon>
        <taxon>Halobacteriaceae</taxon>
        <taxon>Halocalculus</taxon>
    </lineage>
</organism>
<keyword evidence="3" id="KW-0862">Zinc</keyword>
<comment type="caution">
    <text evidence="5">The sequence shown here is derived from an EMBL/GenBank/DDBJ whole genome shotgun (WGS) entry which is preliminary data.</text>
</comment>
<sequence>MPEAVDVCGRAVYGVDVDSETRCAHYHADRDVIAIRFACCEKYHPCHACHDAVADHDSETWPRAAFDTEAVLCGACGAELSVREYLDADDACPDCGHAFNPGCARHAHRYFETGRD</sequence>
<dbReference type="InterPro" id="IPR037274">
    <property type="entry name" value="Znf_CHY_sf"/>
</dbReference>
<dbReference type="InterPro" id="IPR052604">
    <property type="entry name" value="Mito_Tim_assembly_helper"/>
</dbReference>
<dbReference type="PIRSF" id="PIRSF017292">
    <property type="entry name" value="UCP017292_Znf_CHY"/>
    <property type="match status" value="1"/>
</dbReference>
<dbReference type="Pfam" id="PF05495">
    <property type="entry name" value="zf-CHY"/>
    <property type="match status" value="1"/>
</dbReference>
<protein>
    <recommendedName>
        <fullName evidence="4">CHY-type domain-containing protein</fullName>
    </recommendedName>
</protein>
<dbReference type="PROSITE" id="PS51266">
    <property type="entry name" value="ZF_CHY"/>
    <property type="match status" value="1"/>
</dbReference>
<dbReference type="OrthoDB" id="189683at2157"/>
<evidence type="ECO:0000256" key="2">
    <source>
        <dbReference type="ARBA" id="ARBA00022771"/>
    </source>
</evidence>
<evidence type="ECO:0000256" key="1">
    <source>
        <dbReference type="ARBA" id="ARBA00022723"/>
    </source>
</evidence>
<dbReference type="RefSeq" id="WP_188976899.1">
    <property type="nucleotide sequence ID" value="NZ_BMPG01000001.1"/>
</dbReference>